<organism evidence="2 3">
    <name type="scientific">Niastella vici</name>
    <dbReference type="NCBI Taxonomy" id="1703345"/>
    <lineage>
        <taxon>Bacteria</taxon>
        <taxon>Pseudomonadati</taxon>
        <taxon>Bacteroidota</taxon>
        <taxon>Chitinophagia</taxon>
        <taxon>Chitinophagales</taxon>
        <taxon>Chitinophagaceae</taxon>
        <taxon>Niastella</taxon>
    </lineage>
</organism>
<proteinExistence type="predicted"/>
<reference evidence="2 3" key="1">
    <citation type="submission" date="2016-03" db="EMBL/GenBank/DDBJ databases">
        <title>Niastella vici sp. nov., isolated from farmland soil.</title>
        <authorList>
            <person name="Chen L."/>
            <person name="Wang D."/>
            <person name="Yang S."/>
            <person name="Wang G."/>
        </authorList>
    </citation>
    <scope>NUCLEOTIDE SEQUENCE [LARGE SCALE GENOMIC DNA]</scope>
    <source>
        <strain evidence="2 3">DJ57</strain>
    </source>
</reference>
<evidence type="ECO:0000313" key="2">
    <source>
        <dbReference type="EMBL" id="OQP57002.1"/>
    </source>
</evidence>
<evidence type="ECO:0000256" key="1">
    <source>
        <dbReference type="SAM" id="SignalP"/>
    </source>
</evidence>
<evidence type="ECO:0000313" key="3">
    <source>
        <dbReference type="Proteomes" id="UP000192796"/>
    </source>
</evidence>
<dbReference type="EMBL" id="LVYD01000124">
    <property type="protein sequence ID" value="OQP57002.1"/>
    <property type="molecule type" value="Genomic_DNA"/>
</dbReference>
<gene>
    <name evidence="2" type="ORF">A3860_10555</name>
</gene>
<sequence length="150" mass="16789">MLKKQPIVPIKQLFLLLLTISGSMAGHAQQVDSIFFHLYTDSLKKGTYNYINVDGKLSNGRWLPLTNKEIAFSASAGKFDGNSLVIDTAFRGESVTVKAVLKNNSTIWKETTIYIKKVEAVEKLRTVDEILNTPSPRRNRKNSRGLVYGT</sequence>
<dbReference type="Proteomes" id="UP000192796">
    <property type="component" value="Unassembled WGS sequence"/>
</dbReference>
<keyword evidence="3" id="KW-1185">Reference proteome</keyword>
<feature type="signal peptide" evidence="1">
    <location>
        <begin position="1"/>
        <end position="28"/>
    </location>
</feature>
<dbReference type="RefSeq" id="WP_216823614.1">
    <property type="nucleotide sequence ID" value="NZ_LVYD01000124.1"/>
</dbReference>
<keyword evidence="1" id="KW-0732">Signal</keyword>
<name>A0A1V9FF68_9BACT</name>
<protein>
    <submittedName>
        <fullName evidence="2">Uncharacterized protein</fullName>
    </submittedName>
</protein>
<dbReference type="AlphaFoldDB" id="A0A1V9FF68"/>
<comment type="caution">
    <text evidence="2">The sequence shown here is derived from an EMBL/GenBank/DDBJ whole genome shotgun (WGS) entry which is preliminary data.</text>
</comment>
<accession>A0A1V9FF68</accession>
<feature type="chain" id="PRO_5012190151" evidence="1">
    <location>
        <begin position="29"/>
        <end position="150"/>
    </location>
</feature>